<dbReference type="InParanoid" id="M4BN35"/>
<keyword evidence="3" id="KW-1185">Reference proteome</keyword>
<feature type="region of interest" description="Disordered" evidence="1">
    <location>
        <begin position="591"/>
        <end position="657"/>
    </location>
</feature>
<evidence type="ECO:0000313" key="3">
    <source>
        <dbReference type="Proteomes" id="UP000011713"/>
    </source>
</evidence>
<reference evidence="3" key="1">
    <citation type="journal article" date="2010" name="Science">
        <title>Signatures of adaptation to obligate biotrophy in the Hyaloperonospora arabidopsidis genome.</title>
        <authorList>
            <person name="Baxter L."/>
            <person name="Tripathy S."/>
            <person name="Ishaque N."/>
            <person name="Boot N."/>
            <person name="Cabral A."/>
            <person name="Kemen E."/>
            <person name="Thines M."/>
            <person name="Ah-Fong A."/>
            <person name="Anderson R."/>
            <person name="Badejoko W."/>
            <person name="Bittner-Eddy P."/>
            <person name="Boore J.L."/>
            <person name="Chibucos M.C."/>
            <person name="Coates M."/>
            <person name="Dehal P."/>
            <person name="Delehaunty K."/>
            <person name="Dong S."/>
            <person name="Downton P."/>
            <person name="Dumas B."/>
            <person name="Fabro G."/>
            <person name="Fronick C."/>
            <person name="Fuerstenberg S.I."/>
            <person name="Fulton L."/>
            <person name="Gaulin E."/>
            <person name="Govers F."/>
            <person name="Hughes L."/>
            <person name="Humphray S."/>
            <person name="Jiang R.H."/>
            <person name="Judelson H."/>
            <person name="Kamoun S."/>
            <person name="Kyung K."/>
            <person name="Meijer H."/>
            <person name="Minx P."/>
            <person name="Morris P."/>
            <person name="Nelson J."/>
            <person name="Phuntumart V."/>
            <person name="Qutob D."/>
            <person name="Rehmany A."/>
            <person name="Rougon-Cardoso A."/>
            <person name="Ryden P."/>
            <person name="Torto-Alalibo T."/>
            <person name="Studholme D."/>
            <person name="Wang Y."/>
            <person name="Win J."/>
            <person name="Wood J."/>
            <person name="Clifton S.W."/>
            <person name="Rogers J."/>
            <person name="Van den Ackerveken G."/>
            <person name="Jones J.D."/>
            <person name="McDowell J.M."/>
            <person name="Beynon J."/>
            <person name="Tyler B.M."/>
        </authorList>
    </citation>
    <scope>NUCLEOTIDE SEQUENCE [LARGE SCALE GENOMIC DNA]</scope>
    <source>
        <strain evidence="3">Emoy2</strain>
    </source>
</reference>
<dbReference type="OMA" id="ACAYDTC"/>
<organism evidence="2 3">
    <name type="scientific">Hyaloperonospora arabidopsidis (strain Emoy2)</name>
    <name type="common">Downy mildew agent</name>
    <name type="synonym">Peronospora arabidopsidis</name>
    <dbReference type="NCBI Taxonomy" id="559515"/>
    <lineage>
        <taxon>Eukaryota</taxon>
        <taxon>Sar</taxon>
        <taxon>Stramenopiles</taxon>
        <taxon>Oomycota</taxon>
        <taxon>Peronosporomycetes</taxon>
        <taxon>Peronosporales</taxon>
        <taxon>Peronosporaceae</taxon>
        <taxon>Hyaloperonospora</taxon>
    </lineage>
</organism>
<dbReference type="EnsemblProtists" id="HpaT807822">
    <property type="protein sequence ID" value="HpaP807822"/>
    <property type="gene ID" value="HpaG807822"/>
</dbReference>
<feature type="compositionally biased region" description="Basic and acidic residues" evidence="1">
    <location>
        <begin position="374"/>
        <end position="392"/>
    </location>
</feature>
<feature type="region of interest" description="Disordered" evidence="1">
    <location>
        <begin position="455"/>
        <end position="519"/>
    </location>
</feature>
<feature type="compositionally biased region" description="Polar residues" evidence="1">
    <location>
        <begin position="255"/>
        <end position="264"/>
    </location>
</feature>
<evidence type="ECO:0000313" key="2">
    <source>
        <dbReference type="EnsemblProtists" id="HpaP807822"/>
    </source>
</evidence>
<feature type="region of interest" description="Disordered" evidence="1">
    <location>
        <begin position="367"/>
        <end position="407"/>
    </location>
</feature>
<reference evidence="2" key="2">
    <citation type="submission" date="2015-06" db="UniProtKB">
        <authorList>
            <consortium name="EnsemblProtists"/>
        </authorList>
    </citation>
    <scope>IDENTIFICATION</scope>
    <source>
        <strain evidence="2">Emoy2</strain>
    </source>
</reference>
<dbReference type="Proteomes" id="UP000011713">
    <property type="component" value="Unassembled WGS sequence"/>
</dbReference>
<dbReference type="HOGENOM" id="CLU_006649_0_0_1"/>
<name>M4BN35_HYAAE</name>
<dbReference type="STRING" id="559515.M4BN35"/>
<feature type="region of interest" description="Disordered" evidence="1">
    <location>
        <begin position="255"/>
        <end position="331"/>
    </location>
</feature>
<sequence length="1385" mass="151851">MGDSDAEATAVATSSRPAVATLDQSQDELVPIVDRRGRQAAQDRAQVLEERMSDGVNERLEMRLSGSRRRTLSPSRAVLLKSAETGWIGRERRRDTVSPEALATVLKDVEGQLKEMEKEEEEKGELETSVAALPTSEKTFGSSESRPVASQMLSCVVDSDRGNESSWMDENVSADGLTGDLRVASSLLEQEGVGRRTTLDPTEAALVVAALQKEAASLSTGALEVKAEVERDTQSLETDELNIQTLVVSNTSVERGTKVSTQVEENGKSAAVSTESKRKSPPSLSHESACRKSLSPVIAAESGALPSPSKKIQATRPLVPAQSYSKRRTTVDPSDALVVLKDNAQLGQEDGRRQTIDEHGLLELTRAAGSPSAGKEDTAELRKKLSRKRDSDSIACAGSRNDDFRHVNDEQTMESMDIDSSLHTSAQESFAGTDHQIARISDLSSLAKCAPSHMLEPSLFSPPPGEPRTRTPLKGILSARKMRRNTRDAVQTTPNKSVNFGPSQGAEFNYGSPSTSMTPMLAKDASRLFPLEPRVSSEEEPDDDAETSLNSSILDEADSLDEGELRKERTYQAANAKKSGFDLLQSRRNLSQKLTDKSRRRQSLRGYSPLDSHAEARRRRRQTINFTRRTSTSEPAVPTTFAATKNPGADLPSSTRNQSFLSANDVTNTGRMPYVDSSASSDTGEDMEITGEYSFMLGRDVDVKEKQSTLAADQVRDEDTAEYSLGHLLAEASMYELAKSVPEPDLHDLPGSLGDLANEAGASSQDGQAGGLLLSLSDQDIALDPIQEKDETVTSSRGQSMMSLDSDESDEEYAASAKSLQVNLKAKFDRVSTDGGTNSQQPVPDEVLPVHLITMKELFSSIALNEEDALVEMCDAFFGEEGASFNEPVSKNAEFACAYDTCLEVVDRHTRDVSSWSGAVAEELSSLLDIKAPAVFSPDILDDTGREAIQKLYAMEVMVARTGWCQLQAQVEKQLTNGLAVSANALANDVKSLKDSVSSDTLKRQDELSAIQEMIDREEQIALLLDAIEEQQGAHAEYVSAVSDLEKEYSSLSLEESVLQSRLKVLEGRAAELEPVTLAAASQLEEDVLATEEMLAIQESMCVWKICEATTLHLLLSARYEDVLFDVEICVDVHVGSSSMGEASTSIKTHEFLKHKEQHTYLPYESDVVLVLQRLLLDPHYISRIADESDLGDRNYGYTLSKLQVLEHFINRSYRLLKELRELSTRFDMHYDEEGSTLWIDFLKFPSMASRIGTEGAKFSVGFSLLPVFPYTDYHTAVHVLHGQVELDRATLLSDQSGDKFQCRQRFAALPAICIVERSINRKVDARKFVRLELYNIVRNVRPVLMKGGLSRRMFLEPLTFTAFQSQSSSLSSSTIRGAGGSTPV</sequence>
<accession>M4BN35</accession>
<dbReference type="EMBL" id="JH598440">
    <property type="status" value="NOT_ANNOTATED_CDS"/>
    <property type="molecule type" value="Genomic_DNA"/>
</dbReference>
<feature type="compositionally biased region" description="Polar residues" evidence="1">
    <location>
        <begin position="136"/>
        <end position="145"/>
    </location>
</feature>
<evidence type="ECO:0000256" key="1">
    <source>
        <dbReference type="SAM" id="MobiDB-lite"/>
    </source>
</evidence>
<protein>
    <submittedName>
        <fullName evidence="2">Uncharacterized protein</fullName>
    </submittedName>
</protein>
<dbReference type="eggNOG" id="ENOG502QSPW">
    <property type="taxonomic scope" value="Eukaryota"/>
</dbReference>
<feature type="region of interest" description="Disordered" evidence="1">
    <location>
        <begin position="742"/>
        <end position="770"/>
    </location>
</feature>
<feature type="region of interest" description="Disordered" evidence="1">
    <location>
        <begin position="534"/>
        <end position="565"/>
    </location>
</feature>
<feature type="region of interest" description="Disordered" evidence="1">
    <location>
        <begin position="114"/>
        <end position="149"/>
    </location>
</feature>
<dbReference type="VEuPathDB" id="FungiDB:HpaG807822"/>
<proteinExistence type="predicted"/>
<feature type="region of interest" description="Disordered" evidence="1">
    <location>
        <begin position="786"/>
        <end position="816"/>
    </location>
</feature>
<feature type="compositionally biased region" description="Polar residues" evidence="1">
    <location>
        <begin position="793"/>
        <end position="803"/>
    </location>
</feature>
<feature type="compositionally biased region" description="Polar residues" evidence="1">
    <location>
        <begin position="488"/>
        <end position="502"/>
    </location>
</feature>